<dbReference type="AlphaFoldDB" id="A0A396IUS1"/>
<gene>
    <name evidence="1" type="ORF">MtrunA17_Chr3g0113241</name>
</gene>
<protein>
    <submittedName>
        <fullName evidence="1">Uncharacterized protein</fullName>
    </submittedName>
</protein>
<accession>A0A396IUS1</accession>
<evidence type="ECO:0000313" key="1">
    <source>
        <dbReference type="EMBL" id="RHN68378.1"/>
    </source>
</evidence>
<name>A0A396IUS1_MEDTR</name>
<dbReference type="EMBL" id="PSQE01000003">
    <property type="protein sequence ID" value="RHN68378.1"/>
    <property type="molecule type" value="Genomic_DNA"/>
</dbReference>
<dbReference type="Proteomes" id="UP000265566">
    <property type="component" value="Chromosome 3"/>
</dbReference>
<comment type="caution">
    <text evidence="1">The sequence shown here is derived from an EMBL/GenBank/DDBJ whole genome shotgun (WGS) entry which is preliminary data.</text>
</comment>
<organism evidence="1 2">
    <name type="scientific">Medicago truncatula</name>
    <name type="common">Barrel medic</name>
    <name type="synonym">Medicago tribuloides</name>
    <dbReference type="NCBI Taxonomy" id="3880"/>
    <lineage>
        <taxon>Eukaryota</taxon>
        <taxon>Viridiplantae</taxon>
        <taxon>Streptophyta</taxon>
        <taxon>Embryophyta</taxon>
        <taxon>Tracheophyta</taxon>
        <taxon>Spermatophyta</taxon>
        <taxon>Magnoliopsida</taxon>
        <taxon>eudicotyledons</taxon>
        <taxon>Gunneridae</taxon>
        <taxon>Pentapetalae</taxon>
        <taxon>rosids</taxon>
        <taxon>fabids</taxon>
        <taxon>Fabales</taxon>
        <taxon>Fabaceae</taxon>
        <taxon>Papilionoideae</taxon>
        <taxon>50 kb inversion clade</taxon>
        <taxon>NPAAA clade</taxon>
        <taxon>Hologalegina</taxon>
        <taxon>IRL clade</taxon>
        <taxon>Trifolieae</taxon>
        <taxon>Medicago</taxon>
    </lineage>
</organism>
<dbReference type="Gramene" id="rna16721">
    <property type="protein sequence ID" value="RHN68378.1"/>
    <property type="gene ID" value="gene16721"/>
</dbReference>
<proteinExistence type="predicted"/>
<reference evidence="2" key="1">
    <citation type="journal article" date="2018" name="Nat. Plants">
        <title>Whole-genome landscape of Medicago truncatula symbiotic genes.</title>
        <authorList>
            <person name="Pecrix Y."/>
            <person name="Staton S.E."/>
            <person name="Sallet E."/>
            <person name="Lelandais-Briere C."/>
            <person name="Moreau S."/>
            <person name="Carrere S."/>
            <person name="Blein T."/>
            <person name="Jardinaud M.F."/>
            <person name="Latrasse D."/>
            <person name="Zouine M."/>
            <person name="Zahm M."/>
            <person name="Kreplak J."/>
            <person name="Mayjonade B."/>
            <person name="Satge C."/>
            <person name="Perez M."/>
            <person name="Cauet S."/>
            <person name="Marande W."/>
            <person name="Chantry-Darmon C."/>
            <person name="Lopez-Roques C."/>
            <person name="Bouchez O."/>
            <person name="Berard A."/>
            <person name="Debelle F."/>
            <person name="Munos S."/>
            <person name="Bendahmane A."/>
            <person name="Berges H."/>
            <person name="Niebel A."/>
            <person name="Buitink J."/>
            <person name="Frugier F."/>
            <person name="Benhamed M."/>
            <person name="Crespi M."/>
            <person name="Gouzy J."/>
            <person name="Gamas P."/>
        </authorList>
    </citation>
    <scope>NUCLEOTIDE SEQUENCE [LARGE SCALE GENOMIC DNA]</scope>
    <source>
        <strain evidence="2">cv. Jemalong A17</strain>
    </source>
</reference>
<evidence type="ECO:0000313" key="2">
    <source>
        <dbReference type="Proteomes" id="UP000265566"/>
    </source>
</evidence>
<sequence length="86" mass="10140">MSLVIEGSCNDGKELRGDDFSEIDSFGDLEDMSELGMFSFQFEMDKGREKDIYMKRDRRYGLFNLKQQGNEQKRRVDCEDFRVHGI</sequence>